<sequence>MNLIDDPWIPIRRASGREELIAPWQITDSADPIIALAAPRPDFNGALLQFLIGMLQTAYPPESDDKWEQWLENPPSPASLKQHFEPFADSFNLMGDSPLFMQAFEPLNGDEKPIANLLIDAPGAQTLKQNADHFIKRGGIEKICPCCAATALFTLQTNAPAGGAGHRTSLRGGGPLSTLIALDPAGSQLDNTLWRACWLNVLEKSVIGGLGDGFPKKPEATFPWLAATRTSEAKTGQDTTPLDGHPLQMYWGMPRRIHLKWHTTEDGRCDLCDRASNQLVSNYVTQNYGINYSGAWVHPLSPHVANKEGGLLPQHAQPGGLSYRHWLGLVSKQENRQPAQVVSTFLSYRKLPEEQFRLHTFGYDMDNMKARCWYETTFPLYPLDDAIRETFTQRTKQLIEAATDTAGITRSCIKEAWFKRPGEAKGDTAFLTEAFFSHTESAFYAHLQQLKQQLKAGKDGKALLEVWHGELKKAALDLFDYWTSRGDFEAVNPRRIAQAHRKLNNWLHGKKLRTQILGLPKHKEKAA</sequence>
<accession>A0A9J6ZWE5</accession>
<dbReference type="Pfam" id="PF09481">
    <property type="entry name" value="CRISPR_Cse1"/>
    <property type="match status" value="1"/>
</dbReference>
<dbReference type="NCBIfam" id="TIGR02547">
    <property type="entry name" value="casA_cse1"/>
    <property type="match status" value="1"/>
</dbReference>
<dbReference type="AlphaFoldDB" id="A0A9J6ZWE5"/>
<dbReference type="EMBL" id="CP090569">
    <property type="protein sequence ID" value="USF87090.1"/>
    <property type="molecule type" value="Genomic_DNA"/>
</dbReference>
<gene>
    <name evidence="1" type="primary">casA</name>
    <name evidence="1" type="ORF">L0Y14_13230</name>
</gene>
<dbReference type="CDD" id="cd09729">
    <property type="entry name" value="Cse1_I-E"/>
    <property type="match status" value="1"/>
</dbReference>
<keyword evidence="2" id="KW-1185">Reference proteome</keyword>
<dbReference type="Proteomes" id="UP001056649">
    <property type="component" value="Chromosome"/>
</dbReference>
<evidence type="ECO:0000313" key="1">
    <source>
        <dbReference type="EMBL" id="USF87090.1"/>
    </source>
</evidence>
<proteinExistence type="predicted"/>
<dbReference type="RefSeq" id="WP_006475822.1">
    <property type="nucleotide sequence ID" value="NZ_CP090569.1"/>
</dbReference>
<dbReference type="KEGG" id="eps:L0Y14_13230"/>
<protein>
    <submittedName>
        <fullName evidence="1">Type I-E CRISPR-associated protein Cse1/CasA</fullName>
    </submittedName>
</protein>
<dbReference type="InterPro" id="IPR013381">
    <property type="entry name" value="CRISPR-assoc_prot_Cse1"/>
</dbReference>
<reference evidence="1" key="1">
    <citation type="journal article" date="2022" name="Mol. Ecol. Resour.">
        <title>The complete and closed genome of the facultative generalist Candidatus Endoriftia persephone from deep-sea hydrothermal vents.</title>
        <authorList>
            <person name="de Oliveira A.L."/>
            <person name="Srivastava A."/>
            <person name="Espada-Hinojosa S."/>
            <person name="Bright M."/>
        </authorList>
    </citation>
    <scope>NUCLEOTIDE SEQUENCE</scope>
    <source>
        <strain evidence="1">Tica-EPR-9o50.N</strain>
    </source>
</reference>
<evidence type="ECO:0000313" key="2">
    <source>
        <dbReference type="Proteomes" id="UP001056649"/>
    </source>
</evidence>
<organism evidence="1 2">
    <name type="scientific">Candidatus Endoriftia persephonae</name>
    <dbReference type="NCBI Taxonomy" id="393765"/>
    <lineage>
        <taxon>Bacteria</taxon>
        <taxon>Pseudomonadati</taxon>
        <taxon>Pseudomonadota</taxon>
        <taxon>Gammaproteobacteria</taxon>
        <taxon>Chromatiales</taxon>
        <taxon>Sedimenticolaceae</taxon>
        <taxon>Candidatus Endoriftia</taxon>
    </lineage>
</organism>
<name>A0A9J6ZWE5_9GAMM</name>